<dbReference type="OrthoDB" id="10267182at2759"/>
<evidence type="ECO:0000256" key="4">
    <source>
        <dbReference type="ARBA" id="ARBA00022842"/>
    </source>
</evidence>
<proteinExistence type="predicted"/>
<evidence type="ECO:0000313" key="9">
    <source>
        <dbReference type="Proteomes" id="UP000235786"/>
    </source>
</evidence>
<dbReference type="PANTHER" id="PTHR20889:SF12">
    <property type="entry name" value="LP01149P"/>
    <property type="match status" value="1"/>
</dbReference>
<feature type="binding site" evidence="7">
    <location>
        <position position="14"/>
    </location>
    <ligand>
        <name>Mg(2+)</name>
        <dbReference type="ChEBI" id="CHEBI:18420"/>
    </ligand>
</feature>
<feature type="binding site" evidence="6">
    <location>
        <position position="109"/>
    </location>
    <ligand>
        <name>substrate</name>
    </ligand>
</feature>
<dbReference type="InterPro" id="IPR036412">
    <property type="entry name" value="HAD-like_sf"/>
</dbReference>
<dbReference type="PANTHER" id="PTHR20889">
    <property type="entry name" value="PHOSPHATASE, ORPHAN 1, 2"/>
    <property type="match status" value="1"/>
</dbReference>
<dbReference type="AlphaFoldDB" id="A0A2J6R6Z9"/>
<gene>
    <name evidence="8" type="ORF">L207DRAFT_517467</name>
</gene>
<evidence type="ECO:0000256" key="2">
    <source>
        <dbReference type="ARBA" id="ARBA00022723"/>
    </source>
</evidence>
<dbReference type="STRING" id="1149755.A0A2J6R6Z9"/>
<evidence type="ECO:0000313" key="8">
    <source>
        <dbReference type="EMBL" id="PMD34286.1"/>
    </source>
</evidence>
<dbReference type="NCBIfam" id="TIGR01488">
    <property type="entry name" value="HAD-SF-IB"/>
    <property type="match status" value="1"/>
</dbReference>
<dbReference type="InterPro" id="IPR016965">
    <property type="entry name" value="Pase_PHOSPHO-typ"/>
</dbReference>
<feature type="binding site" evidence="7">
    <location>
        <position position="16"/>
    </location>
    <ligand>
        <name>Mg(2+)</name>
        <dbReference type="ChEBI" id="CHEBI:18420"/>
    </ligand>
</feature>
<dbReference type="NCBIfam" id="TIGR01489">
    <property type="entry name" value="DKMTPPase-SF"/>
    <property type="match status" value="1"/>
</dbReference>
<keyword evidence="3" id="KW-0378">Hydrolase</keyword>
<reference evidence="8 9" key="1">
    <citation type="submission" date="2016-04" db="EMBL/GenBank/DDBJ databases">
        <title>A degradative enzymes factory behind the ericoid mycorrhizal symbiosis.</title>
        <authorList>
            <consortium name="DOE Joint Genome Institute"/>
            <person name="Martino E."/>
            <person name="Morin E."/>
            <person name="Grelet G."/>
            <person name="Kuo A."/>
            <person name="Kohler A."/>
            <person name="Daghino S."/>
            <person name="Barry K."/>
            <person name="Choi C."/>
            <person name="Cichocki N."/>
            <person name="Clum A."/>
            <person name="Copeland A."/>
            <person name="Hainaut M."/>
            <person name="Haridas S."/>
            <person name="Labutti K."/>
            <person name="Lindquist E."/>
            <person name="Lipzen A."/>
            <person name="Khouja H.-R."/>
            <person name="Murat C."/>
            <person name="Ohm R."/>
            <person name="Olson A."/>
            <person name="Spatafora J."/>
            <person name="Veneault-Fourrey C."/>
            <person name="Henrissat B."/>
            <person name="Grigoriev I."/>
            <person name="Martin F."/>
            <person name="Perotto S."/>
        </authorList>
    </citation>
    <scope>NUCLEOTIDE SEQUENCE [LARGE SCALE GENOMIC DNA]</scope>
    <source>
        <strain evidence="8 9">F</strain>
    </source>
</reference>
<dbReference type="Gene3D" id="3.40.50.1000">
    <property type="entry name" value="HAD superfamily/HAD-like"/>
    <property type="match status" value="1"/>
</dbReference>
<dbReference type="GO" id="GO:0016791">
    <property type="term" value="F:phosphatase activity"/>
    <property type="evidence" value="ECO:0007669"/>
    <property type="project" value="InterPro"/>
</dbReference>
<dbReference type="PIRSF" id="PIRSF031051">
    <property type="entry name" value="PyrdxlP_Pase_PHOSPHO2"/>
    <property type="match status" value="1"/>
</dbReference>
<feature type="binding site" evidence="6">
    <location>
        <position position="25"/>
    </location>
    <ligand>
        <name>substrate</name>
    </ligand>
</feature>
<sequence>MQATDNQLLLVACDFDRTLIDTNSDLVLFDKLSYGQPLRQQFTTLRQEGLGWTQIMQTQLADLAKQEGYSKADVLACMHDVKMDPVLVSALQELRSSQGPSLQLIILSDANTIFIDEILKANGLSGGIFDEIYTNPARWMTKDAVHVEPYQPLSSPHYCQRKCTANMCKSNILKRARQELGLSDNAGDVRTIYVGDGSNDLCPSLSLSPSDLVLARDGYQLQKLIAKAKNDPEEQSEKVTAQVKTWTTQRELGEMLRQLPTGL</sequence>
<feature type="binding site" evidence="7">
    <location>
        <position position="196"/>
    </location>
    <ligand>
        <name>Mg(2+)</name>
        <dbReference type="ChEBI" id="CHEBI:18420"/>
    </ligand>
</feature>
<evidence type="ECO:0000256" key="6">
    <source>
        <dbReference type="PIRSR" id="PIRSR031051-2"/>
    </source>
</evidence>
<accession>A0A2J6R6Z9</accession>
<dbReference type="GO" id="GO:0046872">
    <property type="term" value="F:metal ion binding"/>
    <property type="evidence" value="ECO:0007669"/>
    <property type="project" value="UniProtKB-KW"/>
</dbReference>
<protein>
    <submittedName>
        <fullName evidence="8">Uncharacterized protein</fullName>
    </submittedName>
</protein>
<feature type="active site" description="Nucleophile" evidence="5">
    <location>
        <position position="14"/>
    </location>
</feature>
<dbReference type="SUPFAM" id="SSF56784">
    <property type="entry name" value="HAD-like"/>
    <property type="match status" value="1"/>
</dbReference>
<dbReference type="EMBL" id="KZ613954">
    <property type="protein sequence ID" value="PMD34286.1"/>
    <property type="molecule type" value="Genomic_DNA"/>
</dbReference>
<dbReference type="Pfam" id="PF06888">
    <property type="entry name" value="Put_Phosphatase"/>
    <property type="match status" value="1"/>
</dbReference>
<dbReference type="InterPro" id="IPR023214">
    <property type="entry name" value="HAD_sf"/>
</dbReference>
<evidence type="ECO:0000256" key="3">
    <source>
        <dbReference type="ARBA" id="ARBA00022801"/>
    </source>
</evidence>
<feature type="active site" description="Proton donor" evidence="5">
    <location>
        <position position="16"/>
    </location>
</feature>
<evidence type="ECO:0000256" key="7">
    <source>
        <dbReference type="PIRSR" id="PIRSR031051-3"/>
    </source>
</evidence>
<keyword evidence="4 7" id="KW-0460">Magnesium</keyword>
<evidence type="ECO:0000256" key="1">
    <source>
        <dbReference type="ARBA" id="ARBA00001946"/>
    </source>
</evidence>
<comment type="cofactor">
    <cofactor evidence="1 7">
        <name>Mg(2+)</name>
        <dbReference type="ChEBI" id="CHEBI:18420"/>
    </cofactor>
</comment>
<dbReference type="Proteomes" id="UP000235786">
    <property type="component" value="Unassembled WGS sequence"/>
</dbReference>
<organism evidence="8 9">
    <name type="scientific">Hyaloscypha variabilis (strain UAMH 11265 / GT02V1 / F)</name>
    <name type="common">Meliniomyces variabilis</name>
    <dbReference type="NCBI Taxonomy" id="1149755"/>
    <lineage>
        <taxon>Eukaryota</taxon>
        <taxon>Fungi</taxon>
        <taxon>Dikarya</taxon>
        <taxon>Ascomycota</taxon>
        <taxon>Pezizomycotina</taxon>
        <taxon>Leotiomycetes</taxon>
        <taxon>Helotiales</taxon>
        <taxon>Hyaloscyphaceae</taxon>
        <taxon>Hyaloscypha</taxon>
        <taxon>Hyaloscypha variabilis</taxon>
    </lineage>
</organism>
<keyword evidence="9" id="KW-1185">Reference proteome</keyword>
<name>A0A2J6R6Z9_HYAVF</name>
<keyword evidence="2 7" id="KW-0479">Metal-binding</keyword>
<evidence type="ECO:0000256" key="5">
    <source>
        <dbReference type="PIRSR" id="PIRSR031051-1"/>
    </source>
</evidence>
<dbReference type="InterPro" id="IPR006384">
    <property type="entry name" value="HAD_hydro_PyrdxlP_Pase-like"/>
</dbReference>